<feature type="region of interest" description="Disordered" evidence="1">
    <location>
        <begin position="32"/>
        <end position="63"/>
    </location>
</feature>
<feature type="compositionally biased region" description="Polar residues" evidence="1">
    <location>
        <begin position="75"/>
        <end position="86"/>
    </location>
</feature>
<protein>
    <submittedName>
        <fullName evidence="2">Uncharacterized protein</fullName>
    </submittedName>
</protein>
<name>A0A889IW80_9GAMA</name>
<dbReference type="EMBL" id="MN545486">
    <property type="protein sequence ID" value="QRE02499.1"/>
    <property type="molecule type" value="Genomic_DNA"/>
</dbReference>
<gene>
    <name evidence="2" type="primary">ORF11P</name>
</gene>
<dbReference type="InterPro" id="IPR006882">
    <property type="entry name" value="Herpes_Orf11"/>
</dbReference>
<organism evidence="2">
    <name type="scientific">Otarine gammaherpesvirus 4</name>
    <dbReference type="NCBI Taxonomy" id="2801541"/>
    <lineage>
        <taxon>Viruses</taxon>
        <taxon>Duplodnaviria</taxon>
        <taxon>Heunggongvirae</taxon>
        <taxon>Peploviricota</taxon>
        <taxon>Herviviricetes</taxon>
        <taxon>Herpesvirales</taxon>
        <taxon>Orthoherpesviridae</taxon>
        <taxon>Gammaherpesvirinae</taxon>
    </lineage>
</organism>
<sequence>MTTSTTATDQLNCSNYHHWDSFVMMKLAARFNTPPTRTSTPQPPQPMPRQRVPKPSAVNSTQQLNSQIDEKAASGTLQPQHCNTGLQPPPGNQPHQELLHTVATGHTETQEPSYTQRQKEQLNALQGLESLELELPQPSSQHLLELRPNVFTRDRVSTLHGTWHPRRNTYCGASDKRKGAIYKKWWWVTLYGTYIKVTNRRPISLTVKDEELQVGASITELLCSQLPNFQFYNDAFIGRILHLQLFAYGHQLNPVKLQPFFIEDVNGGMCFTISHPRTVILDPGSLTFFVAALVRVRLFGLYLECRRDKKHINMTVANCQEAYGLDTAEPRVVVAGTAQRGGKLAKLCILTHKTRPLNKRYAHVESLTSRQCSVNSIRRGKHHLRLSLTPQILQGERITVQLTPLNDAVVAFRYSPFTYTLWDGKFRETVPIVYVGEPITVPALCSTTVVYNNSYSITPGSNLTALILQDTDTPPQLQIMECEWSPGNTVRLHVVNTSSHSMEVQTGTKLGEASFIIVNKYPIGELLPRACIDSLPGALLLPGNVVINAKKLTKLRLLSHMLVHRMFI</sequence>
<evidence type="ECO:0000313" key="2">
    <source>
        <dbReference type="EMBL" id="QRE02499.1"/>
    </source>
</evidence>
<proteinExistence type="predicted"/>
<feature type="region of interest" description="Disordered" evidence="1">
    <location>
        <begin position="75"/>
        <end position="96"/>
    </location>
</feature>
<dbReference type="Pfam" id="PF04797">
    <property type="entry name" value="Herpes_ORF11"/>
    <property type="match status" value="1"/>
</dbReference>
<evidence type="ECO:0000256" key="1">
    <source>
        <dbReference type="SAM" id="MobiDB-lite"/>
    </source>
</evidence>
<accession>A0A889IW80</accession>
<reference evidence="2" key="1">
    <citation type="submission" date="2019-10" db="EMBL/GenBank/DDBJ databases">
        <title>Otarine herpesvirus 4 in Northern fur seal genital swab.</title>
        <authorList>
            <person name="Deming A.C."/>
            <person name="Wellehan J.F.X."/>
            <person name="Gulland F.M.D."/>
        </authorList>
    </citation>
    <scope>NUCLEOTIDE SEQUENCE</scope>
    <source>
        <strain evidence="2">Cu11-001</strain>
    </source>
</reference>